<sequence>MSESASTPVPPPAEGSTAPEGSPRPVPSSTELTPAPAESNTNTPSHEPVIDPELMDLPAPPHHNNNNTNSNSTGNNANGTQQEGEGGSKEYDIHGTSSGMGIRESIASAPNPRPADFPPPDQLNENLSLDMDAIAQIAAENEDMPGSPTAKMMRAIAPPTAIMTNPEWPPPPPNASVNLFIGRALLSNGNDNWPLKPNEIVNWIRKHYPSEWDGDEGRCSAHRVRTYLARKGADMYYEKLNQGCINGWRIRANHLWRFDNGGFQGRGMKQEEAAANAQKEQEALANAARKEAAAAALAAGHPNVKVSMSSPGITTLSQDALSTLHQQAASQPNKKPRLSATSTHAKTGGLTGQSRRRNTKKNSSPAQQPQQQQPQSDLGFSQPQQQDQSQQQQHQPYYQDGTQLYGVGQLDNNQIQPDQSTSTNVLDPSLNQQTGTGDGVDGNDVDINMVQQAMQAAAGQMDDLDMGIQLPIEMQMHSNGHENDDVDDTRFNFEVVDVSPADGHGHAQYGGNGDYGYTG</sequence>
<keyword evidence="3" id="KW-1185">Reference proteome</keyword>
<organism evidence="2 3">
    <name type="scientific">Kwoniella mangroviensis CBS 10435</name>
    <dbReference type="NCBI Taxonomy" id="1331196"/>
    <lineage>
        <taxon>Eukaryota</taxon>
        <taxon>Fungi</taxon>
        <taxon>Dikarya</taxon>
        <taxon>Basidiomycota</taxon>
        <taxon>Agaricomycotina</taxon>
        <taxon>Tremellomycetes</taxon>
        <taxon>Tremellales</taxon>
        <taxon>Cryptococcaceae</taxon>
        <taxon>Kwoniella</taxon>
    </lineage>
</organism>
<feature type="compositionally biased region" description="Polar residues" evidence="1">
    <location>
        <begin position="412"/>
        <end position="430"/>
    </location>
</feature>
<feature type="compositionally biased region" description="Pro residues" evidence="1">
    <location>
        <begin position="111"/>
        <end position="121"/>
    </location>
</feature>
<feature type="compositionally biased region" description="Polar residues" evidence="1">
    <location>
        <begin position="323"/>
        <end position="345"/>
    </location>
</feature>
<evidence type="ECO:0000256" key="1">
    <source>
        <dbReference type="SAM" id="MobiDB-lite"/>
    </source>
</evidence>
<evidence type="ECO:0000313" key="3">
    <source>
        <dbReference type="Proteomes" id="UP000092583"/>
    </source>
</evidence>
<dbReference type="AlphaFoldDB" id="A0A1B9IVP2"/>
<proteinExistence type="predicted"/>
<feature type="compositionally biased region" description="Low complexity" evidence="1">
    <location>
        <begin position="363"/>
        <end position="395"/>
    </location>
</feature>
<protein>
    <submittedName>
        <fullName evidence="2">Uncharacterized protein</fullName>
    </submittedName>
</protein>
<reference evidence="3" key="2">
    <citation type="submission" date="2013-12" db="EMBL/GenBank/DDBJ databases">
        <title>Evolution of pathogenesis and genome organization in the Tremellales.</title>
        <authorList>
            <person name="Cuomo C."/>
            <person name="Litvintseva A."/>
            <person name="Heitman J."/>
            <person name="Chen Y."/>
            <person name="Sun S."/>
            <person name="Springer D."/>
            <person name="Dromer F."/>
            <person name="Young S."/>
            <person name="Zeng Q."/>
            <person name="Chapman S."/>
            <person name="Gujja S."/>
            <person name="Saif S."/>
            <person name="Birren B."/>
        </authorList>
    </citation>
    <scope>NUCLEOTIDE SEQUENCE [LARGE SCALE GENOMIC DNA]</scope>
    <source>
        <strain evidence="3">CBS 10435</strain>
    </source>
</reference>
<feature type="region of interest" description="Disordered" evidence="1">
    <location>
        <begin position="412"/>
        <end position="442"/>
    </location>
</feature>
<dbReference type="EMBL" id="KI669460">
    <property type="protein sequence ID" value="OCF59484.1"/>
    <property type="molecule type" value="Genomic_DNA"/>
</dbReference>
<feature type="region of interest" description="Disordered" evidence="1">
    <location>
        <begin position="1"/>
        <end position="125"/>
    </location>
</feature>
<dbReference type="OrthoDB" id="2564914at2759"/>
<feature type="compositionally biased region" description="Low complexity" evidence="1">
    <location>
        <begin position="62"/>
        <end position="79"/>
    </location>
</feature>
<evidence type="ECO:0000313" key="2">
    <source>
        <dbReference type="EMBL" id="OCF59484.1"/>
    </source>
</evidence>
<feature type="region of interest" description="Disordered" evidence="1">
    <location>
        <begin position="500"/>
        <end position="519"/>
    </location>
</feature>
<gene>
    <name evidence="2" type="ORF">L486_02151</name>
</gene>
<dbReference type="Proteomes" id="UP000092583">
    <property type="component" value="Unassembled WGS sequence"/>
</dbReference>
<name>A0A1B9IVP2_9TREE</name>
<accession>A0A1B9IVP2</accession>
<reference evidence="2 3" key="1">
    <citation type="submission" date="2013-07" db="EMBL/GenBank/DDBJ databases">
        <title>The Genome Sequence of Kwoniella mangroviensis CBS10435.</title>
        <authorList>
            <consortium name="The Broad Institute Genome Sequencing Platform"/>
            <person name="Cuomo C."/>
            <person name="Litvintseva A."/>
            <person name="Chen Y."/>
            <person name="Heitman J."/>
            <person name="Sun S."/>
            <person name="Springer D."/>
            <person name="Dromer F."/>
            <person name="Young S.K."/>
            <person name="Zeng Q."/>
            <person name="Gargeya S."/>
            <person name="Fitzgerald M."/>
            <person name="Abouelleil A."/>
            <person name="Alvarado L."/>
            <person name="Berlin A.M."/>
            <person name="Chapman S.B."/>
            <person name="Dewar J."/>
            <person name="Goldberg J."/>
            <person name="Griggs A."/>
            <person name="Gujja S."/>
            <person name="Hansen M."/>
            <person name="Howarth C."/>
            <person name="Imamovic A."/>
            <person name="Larimer J."/>
            <person name="McCowan C."/>
            <person name="Murphy C."/>
            <person name="Pearson M."/>
            <person name="Priest M."/>
            <person name="Roberts A."/>
            <person name="Saif S."/>
            <person name="Shea T."/>
            <person name="Sykes S."/>
            <person name="Wortman J."/>
            <person name="Nusbaum C."/>
            <person name="Birren B."/>
        </authorList>
    </citation>
    <scope>NUCLEOTIDE SEQUENCE [LARGE SCALE GENOMIC DNA]</scope>
    <source>
        <strain evidence="2 3">CBS 10435</strain>
    </source>
</reference>
<feature type="compositionally biased region" description="Polar residues" evidence="1">
    <location>
        <begin position="27"/>
        <end position="45"/>
    </location>
</feature>
<feature type="region of interest" description="Disordered" evidence="1">
    <location>
        <begin position="323"/>
        <end position="395"/>
    </location>
</feature>
<feature type="compositionally biased region" description="Gly residues" evidence="1">
    <location>
        <begin position="508"/>
        <end position="519"/>
    </location>
</feature>